<evidence type="ECO:0000256" key="1">
    <source>
        <dbReference type="SAM" id="MobiDB-lite"/>
    </source>
</evidence>
<dbReference type="EMBL" id="JACASF010000034">
    <property type="protein sequence ID" value="KAF6394975.1"/>
    <property type="molecule type" value="Genomic_DNA"/>
</dbReference>
<organism evidence="2 3">
    <name type="scientific">Molossus molossus</name>
    <name type="common">Pallas' mastiff bat</name>
    <name type="synonym">Vespertilio molossus</name>
    <dbReference type="NCBI Taxonomy" id="27622"/>
    <lineage>
        <taxon>Eukaryota</taxon>
        <taxon>Metazoa</taxon>
        <taxon>Chordata</taxon>
        <taxon>Craniata</taxon>
        <taxon>Vertebrata</taxon>
        <taxon>Euteleostomi</taxon>
        <taxon>Mammalia</taxon>
        <taxon>Eutheria</taxon>
        <taxon>Laurasiatheria</taxon>
        <taxon>Chiroptera</taxon>
        <taxon>Yangochiroptera</taxon>
        <taxon>Molossidae</taxon>
        <taxon>Molossus</taxon>
    </lineage>
</organism>
<gene>
    <name evidence="2" type="ORF">HJG59_010475</name>
</gene>
<name>A0A7J8B937_MOLMO</name>
<protein>
    <submittedName>
        <fullName evidence="2">Uncharacterized protein</fullName>
    </submittedName>
</protein>
<comment type="caution">
    <text evidence="2">The sequence shown here is derived from an EMBL/GenBank/DDBJ whole genome shotgun (WGS) entry which is preliminary data.</text>
</comment>
<feature type="region of interest" description="Disordered" evidence="1">
    <location>
        <begin position="1"/>
        <end position="27"/>
    </location>
</feature>
<dbReference type="InParanoid" id="A0A7J8B937"/>
<evidence type="ECO:0000313" key="3">
    <source>
        <dbReference type="Proteomes" id="UP000550707"/>
    </source>
</evidence>
<feature type="compositionally biased region" description="Polar residues" evidence="1">
    <location>
        <begin position="14"/>
        <end position="27"/>
    </location>
</feature>
<accession>A0A7J8B937</accession>
<keyword evidence="3" id="KW-1185">Reference proteome</keyword>
<sequence>MEARDPFNVPALHPSQSRPASITVGQTPASCPGAAPCHGPNRALFLLLRTEGEHCRESLSDKLSKPHPAQGPLQTSSLRSTLMSCSLTAELSSLHSVFSVAELLLSRAGGKNMFTVNERGEGGC</sequence>
<reference evidence="2 3" key="1">
    <citation type="journal article" date="2020" name="Nature">
        <title>Six reference-quality genomes reveal evolution of bat adaptations.</title>
        <authorList>
            <person name="Jebb D."/>
            <person name="Huang Z."/>
            <person name="Pippel M."/>
            <person name="Hughes G.M."/>
            <person name="Lavrichenko K."/>
            <person name="Devanna P."/>
            <person name="Winkler S."/>
            <person name="Jermiin L.S."/>
            <person name="Skirmuntt E.C."/>
            <person name="Katzourakis A."/>
            <person name="Burkitt-Gray L."/>
            <person name="Ray D.A."/>
            <person name="Sullivan K.A.M."/>
            <person name="Roscito J.G."/>
            <person name="Kirilenko B.M."/>
            <person name="Davalos L.M."/>
            <person name="Corthals A.P."/>
            <person name="Power M.L."/>
            <person name="Jones G."/>
            <person name="Ransome R.D."/>
            <person name="Dechmann D.K.N."/>
            <person name="Locatelli A.G."/>
            <person name="Puechmaille S.J."/>
            <person name="Fedrigo O."/>
            <person name="Jarvis E.D."/>
            <person name="Hiller M."/>
            <person name="Vernes S.C."/>
            <person name="Myers E.W."/>
            <person name="Teeling E.C."/>
        </authorList>
    </citation>
    <scope>NUCLEOTIDE SEQUENCE [LARGE SCALE GENOMIC DNA]</scope>
    <source>
        <strain evidence="2">MMolMol1</strain>
        <tissue evidence="2">Muscle</tissue>
    </source>
</reference>
<dbReference type="AlphaFoldDB" id="A0A7J8B937"/>
<evidence type="ECO:0000313" key="2">
    <source>
        <dbReference type="EMBL" id="KAF6394975.1"/>
    </source>
</evidence>
<dbReference type="Proteomes" id="UP000550707">
    <property type="component" value="Unassembled WGS sequence"/>
</dbReference>
<proteinExistence type="predicted"/>